<reference evidence="2 3" key="1">
    <citation type="submission" date="2020-09" db="EMBL/GenBank/DDBJ databases">
        <title>Isolation and identification of active actinomycetes.</title>
        <authorList>
            <person name="Li X."/>
        </authorList>
    </citation>
    <scope>NUCLEOTIDE SEQUENCE [LARGE SCALE GENOMIC DNA]</scope>
    <source>
        <strain evidence="2 3">NEAU-LLC</strain>
    </source>
</reference>
<evidence type="ECO:0008006" key="4">
    <source>
        <dbReference type="Google" id="ProtNLM"/>
    </source>
</evidence>
<keyword evidence="3" id="KW-1185">Reference proteome</keyword>
<accession>A0ABR8NLQ1</accession>
<dbReference type="Proteomes" id="UP000598426">
    <property type="component" value="Unassembled WGS sequence"/>
</dbReference>
<dbReference type="NCBIfam" id="NF038403">
    <property type="entry name" value="perm_prefix_1"/>
    <property type="match status" value="1"/>
</dbReference>
<feature type="transmembrane region" description="Helical" evidence="1">
    <location>
        <begin position="150"/>
        <end position="169"/>
    </location>
</feature>
<protein>
    <recommendedName>
        <fullName evidence="4">DUF1700 domain-containing protein</fullName>
    </recommendedName>
</protein>
<comment type="caution">
    <text evidence="2">The sequence shown here is derived from an EMBL/GenBank/DDBJ whole genome shotgun (WGS) entry which is preliminary data.</text>
</comment>
<sequence>MNVITAYLDTMFAAYPASPRLAEAKAELQAMMEDAYTSYREQGMSENEAVGRVITEFGNLDELAPQLGISAEIAPVPAAQIASAPVAGREPLAPAPITLDEAEAYTAARRRTQTRFATAQALFVLSPAVLIVLSTLAAAGVIGLGANESALIGVLVLLGCVAAAVLILVQRRQLLTPFARITAGDFTRSGEVDRWAGALASQSAHRRTTALQVAVGLWILAIVPVLTLSMLTPPEVSRTWIGVALAAMLLMIAGGLFLLLKNSGDAATAATLMQSRRAVGPGAREDRRSLVGVVASIYGPLLLVVYLAWSLIGGWERSWIVWPVGAVLFGAIVAGIRSWERYRAQA</sequence>
<feature type="transmembrane region" description="Helical" evidence="1">
    <location>
        <begin position="290"/>
        <end position="312"/>
    </location>
</feature>
<dbReference type="RefSeq" id="WP_191171216.1">
    <property type="nucleotide sequence ID" value="NZ_JACXZS010000004.1"/>
</dbReference>
<dbReference type="InterPro" id="IPR047928">
    <property type="entry name" value="Perm_prefix_1"/>
</dbReference>
<feature type="transmembrane region" description="Helical" evidence="1">
    <location>
        <begin position="209"/>
        <end position="228"/>
    </location>
</feature>
<proteinExistence type="predicted"/>
<evidence type="ECO:0000256" key="1">
    <source>
        <dbReference type="SAM" id="Phobius"/>
    </source>
</evidence>
<keyword evidence="1" id="KW-0812">Transmembrane</keyword>
<feature type="transmembrane region" description="Helical" evidence="1">
    <location>
        <begin position="240"/>
        <end position="260"/>
    </location>
</feature>
<dbReference type="EMBL" id="JACXZS010000004">
    <property type="protein sequence ID" value="MBD3941598.1"/>
    <property type="molecule type" value="Genomic_DNA"/>
</dbReference>
<evidence type="ECO:0000313" key="2">
    <source>
        <dbReference type="EMBL" id="MBD3941598.1"/>
    </source>
</evidence>
<feature type="transmembrane region" description="Helical" evidence="1">
    <location>
        <begin position="119"/>
        <end position="144"/>
    </location>
</feature>
<keyword evidence="1" id="KW-1133">Transmembrane helix</keyword>
<gene>
    <name evidence="2" type="ORF">IF188_07810</name>
</gene>
<name>A0ABR8NLQ1_9MICO</name>
<evidence type="ECO:0000313" key="3">
    <source>
        <dbReference type="Proteomes" id="UP000598426"/>
    </source>
</evidence>
<keyword evidence="1" id="KW-0472">Membrane</keyword>
<organism evidence="2 3">
    <name type="scientific">Microbacterium helvum</name>
    <dbReference type="NCBI Taxonomy" id="2773713"/>
    <lineage>
        <taxon>Bacteria</taxon>
        <taxon>Bacillati</taxon>
        <taxon>Actinomycetota</taxon>
        <taxon>Actinomycetes</taxon>
        <taxon>Micrococcales</taxon>
        <taxon>Microbacteriaceae</taxon>
        <taxon>Microbacterium</taxon>
    </lineage>
</organism>
<feature type="transmembrane region" description="Helical" evidence="1">
    <location>
        <begin position="318"/>
        <end position="336"/>
    </location>
</feature>